<keyword evidence="3" id="KW-1185">Reference proteome</keyword>
<dbReference type="EMBL" id="CM012445">
    <property type="protein sequence ID" value="RVE68628.1"/>
    <property type="molecule type" value="Genomic_DNA"/>
</dbReference>
<accession>A0A3S2MWX0</accession>
<dbReference type="AlphaFoldDB" id="A0A3S2MWX0"/>
<reference evidence="2 3" key="1">
    <citation type="submission" date="2018-11" db="EMBL/GenBank/DDBJ databases">
        <authorList>
            <person name="Lopez-Roques C."/>
            <person name="Donnadieu C."/>
            <person name="Bouchez O."/>
            <person name="Klopp C."/>
            <person name="Cabau C."/>
            <person name="Zahm M."/>
        </authorList>
    </citation>
    <scope>NUCLEOTIDE SEQUENCE [LARGE SCALE GENOMIC DNA]</scope>
    <source>
        <strain evidence="2">RS831</strain>
        <tissue evidence="2">Whole body</tissue>
    </source>
</reference>
<reference evidence="2 3" key="2">
    <citation type="submission" date="2019-01" db="EMBL/GenBank/DDBJ databases">
        <title>A chromosome length genome reference of the Java medaka (oryzias javanicus).</title>
        <authorList>
            <person name="Herpin A."/>
            <person name="Takehana Y."/>
            <person name="Naruse K."/>
            <person name="Ansai S."/>
            <person name="Kawaguchi M."/>
        </authorList>
    </citation>
    <scope>NUCLEOTIDE SEQUENCE [LARGE SCALE GENOMIC DNA]</scope>
    <source>
        <strain evidence="2">RS831</strain>
        <tissue evidence="2">Whole body</tissue>
    </source>
</reference>
<protein>
    <submittedName>
        <fullName evidence="2">Uncharacterized protein</fullName>
    </submittedName>
</protein>
<feature type="region of interest" description="Disordered" evidence="1">
    <location>
        <begin position="57"/>
        <end position="86"/>
    </location>
</feature>
<evidence type="ECO:0000256" key="1">
    <source>
        <dbReference type="SAM" id="MobiDB-lite"/>
    </source>
</evidence>
<evidence type="ECO:0000313" key="3">
    <source>
        <dbReference type="Proteomes" id="UP000283210"/>
    </source>
</evidence>
<dbReference type="Proteomes" id="UP000283210">
    <property type="component" value="Chromosome 9"/>
</dbReference>
<sequence length="102" mass="11169">MGVFECQIVGRRGSGLVQPLSREKKFGCIERSQLRPSNSLTKKRWCRPSTDRSVHINSLLGRPRCGGVPHPPSRRAPEDAPSSALAAARALRNTASLMRGSF</sequence>
<evidence type="ECO:0000313" key="2">
    <source>
        <dbReference type="EMBL" id="RVE68628.1"/>
    </source>
</evidence>
<gene>
    <name evidence="2" type="ORF">OJAV_G00093700</name>
</gene>
<proteinExistence type="predicted"/>
<organism evidence="2 3">
    <name type="scientific">Oryzias javanicus</name>
    <name type="common">Javanese ricefish</name>
    <name type="synonym">Aplocheilus javanicus</name>
    <dbReference type="NCBI Taxonomy" id="123683"/>
    <lineage>
        <taxon>Eukaryota</taxon>
        <taxon>Metazoa</taxon>
        <taxon>Chordata</taxon>
        <taxon>Craniata</taxon>
        <taxon>Vertebrata</taxon>
        <taxon>Euteleostomi</taxon>
        <taxon>Actinopterygii</taxon>
        <taxon>Neopterygii</taxon>
        <taxon>Teleostei</taxon>
        <taxon>Neoteleostei</taxon>
        <taxon>Acanthomorphata</taxon>
        <taxon>Ovalentaria</taxon>
        <taxon>Atherinomorphae</taxon>
        <taxon>Beloniformes</taxon>
        <taxon>Adrianichthyidae</taxon>
        <taxon>Oryziinae</taxon>
        <taxon>Oryzias</taxon>
    </lineage>
</organism>
<name>A0A3S2MWX0_ORYJA</name>